<protein>
    <submittedName>
        <fullName evidence="1">Uncharacterized protein</fullName>
    </submittedName>
</protein>
<evidence type="ECO:0000313" key="2">
    <source>
        <dbReference type="Proteomes" id="UP000054248"/>
    </source>
</evidence>
<accession>A0A0C3QKK3</accession>
<gene>
    <name evidence="1" type="ORF">M407DRAFT_243200</name>
</gene>
<keyword evidence="2" id="KW-1185">Reference proteome</keyword>
<reference evidence="1 2" key="1">
    <citation type="submission" date="2014-04" db="EMBL/GenBank/DDBJ databases">
        <authorList>
            <consortium name="DOE Joint Genome Institute"/>
            <person name="Kuo A."/>
            <person name="Girlanda M."/>
            <person name="Perotto S."/>
            <person name="Kohler A."/>
            <person name="Nagy L.G."/>
            <person name="Floudas D."/>
            <person name="Copeland A."/>
            <person name="Barry K.W."/>
            <person name="Cichocki N."/>
            <person name="Veneault-Fourrey C."/>
            <person name="LaButti K."/>
            <person name="Lindquist E.A."/>
            <person name="Lipzen A."/>
            <person name="Lundell T."/>
            <person name="Morin E."/>
            <person name="Murat C."/>
            <person name="Sun H."/>
            <person name="Tunlid A."/>
            <person name="Henrissat B."/>
            <person name="Grigoriev I.V."/>
            <person name="Hibbett D.S."/>
            <person name="Martin F."/>
            <person name="Nordberg H.P."/>
            <person name="Cantor M.N."/>
            <person name="Hua S.X."/>
        </authorList>
    </citation>
    <scope>NUCLEOTIDE SEQUENCE [LARGE SCALE GENOMIC DNA]</scope>
    <source>
        <strain evidence="1 2">MUT 4182</strain>
    </source>
</reference>
<evidence type="ECO:0000313" key="1">
    <source>
        <dbReference type="EMBL" id="KIO27911.1"/>
    </source>
</evidence>
<reference evidence="2" key="2">
    <citation type="submission" date="2015-01" db="EMBL/GenBank/DDBJ databases">
        <title>Evolutionary Origins and Diversification of the Mycorrhizal Mutualists.</title>
        <authorList>
            <consortium name="DOE Joint Genome Institute"/>
            <consortium name="Mycorrhizal Genomics Consortium"/>
            <person name="Kohler A."/>
            <person name="Kuo A."/>
            <person name="Nagy L.G."/>
            <person name="Floudas D."/>
            <person name="Copeland A."/>
            <person name="Barry K.W."/>
            <person name="Cichocki N."/>
            <person name="Veneault-Fourrey C."/>
            <person name="LaButti K."/>
            <person name="Lindquist E.A."/>
            <person name="Lipzen A."/>
            <person name="Lundell T."/>
            <person name="Morin E."/>
            <person name="Murat C."/>
            <person name="Riley R."/>
            <person name="Ohm R."/>
            <person name="Sun H."/>
            <person name="Tunlid A."/>
            <person name="Henrissat B."/>
            <person name="Grigoriev I.V."/>
            <person name="Hibbett D.S."/>
            <person name="Martin F."/>
        </authorList>
    </citation>
    <scope>NUCLEOTIDE SEQUENCE [LARGE SCALE GENOMIC DNA]</scope>
    <source>
        <strain evidence="2">MUT 4182</strain>
    </source>
</reference>
<organism evidence="1 2">
    <name type="scientific">Tulasnella calospora MUT 4182</name>
    <dbReference type="NCBI Taxonomy" id="1051891"/>
    <lineage>
        <taxon>Eukaryota</taxon>
        <taxon>Fungi</taxon>
        <taxon>Dikarya</taxon>
        <taxon>Basidiomycota</taxon>
        <taxon>Agaricomycotina</taxon>
        <taxon>Agaricomycetes</taxon>
        <taxon>Cantharellales</taxon>
        <taxon>Tulasnellaceae</taxon>
        <taxon>Tulasnella</taxon>
    </lineage>
</organism>
<dbReference type="EMBL" id="KN823001">
    <property type="protein sequence ID" value="KIO27911.1"/>
    <property type="molecule type" value="Genomic_DNA"/>
</dbReference>
<sequence>MPVISTLRLQTSLQPSSRIATPTPTVQAFWLAKRKHYRAEENTREGLLTLSYSERPTFQAEENPICCCRNTPTSDLNWPNSHPISVLPSA</sequence>
<proteinExistence type="predicted"/>
<dbReference type="AlphaFoldDB" id="A0A0C3QKK3"/>
<dbReference type="HOGENOM" id="CLU_2442493_0_0_1"/>
<name>A0A0C3QKK3_9AGAM</name>
<dbReference type="Proteomes" id="UP000054248">
    <property type="component" value="Unassembled WGS sequence"/>
</dbReference>